<evidence type="ECO:0000256" key="1">
    <source>
        <dbReference type="ARBA" id="ARBA00022603"/>
    </source>
</evidence>
<name>A0ABV6A741_9PSEU</name>
<dbReference type="PANTHER" id="PTHR43712">
    <property type="entry name" value="PUTATIVE (AFU_ORTHOLOGUE AFUA_4G14580)-RELATED"/>
    <property type="match status" value="1"/>
</dbReference>
<evidence type="ECO:0000259" key="5">
    <source>
        <dbReference type="Pfam" id="PF08100"/>
    </source>
</evidence>
<dbReference type="Gene3D" id="3.40.50.150">
    <property type="entry name" value="Vaccinia Virus protein VP39"/>
    <property type="match status" value="1"/>
</dbReference>
<gene>
    <name evidence="6" type="ORF">ACFFQA_34075</name>
</gene>
<dbReference type="PANTHER" id="PTHR43712:SF2">
    <property type="entry name" value="O-METHYLTRANSFERASE CICE"/>
    <property type="match status" value="1"/>
</dbReference>
<dbReference type="Pfam" id="PF00891">
    <property type="entry name" value="Methyltransf_2"/>
    <property type="match status" value="1"/>
</dbReference>
<dbReference type="InterPro" id="IPR001077">
    <property type="entry name" value="COMT_C"/>
</dbReference>
<dbReference type="Pfam" id="PF08100">
    <property type="entry name" value="Dimerisation"/>
    <property type="match status" value="1"/>
</dbReference>
<sequence>MQPLTFVNDHNIATIRGLASLATPMALRVAVTLGLPDRLRGDGAAVEQVATELTVSPVALELLLGHLATLGIVERASTGYRTTEYGATLCTDADNGLTNLLHLNMAGGRAELAFVELLHSITTGHAGYPRRYGHDFWADLADHPHLRESFDQQMTHRFREQVPRIVDGYDWARFSTIVDVGGGIGTLLAAILTAHPGVRGHLVELEPTATEANRTFGAHQLDDRARATAGSFFDPLPEGAQAYLLCDILHDWDDEHAHRILGRCVEAAQPTGRILVIEAVGGRWASTEFDLAMLVIFGGRERRIDELRALASAHGLVLDTVTDLTDQRCLLEFRLATTS</sequence>
<dbReference type="PIRSF" id="PIRSF005739">
    <property type="entry name" value="O-mtase"/>
    <property type="match status" value="1"/>
</dbReference>
<evidence type="ECO:0000313" key="6">
    <source>
        <dbReference type="EMBL" id="MFB9908994.1"/>
    </source>
</evidence>
<evidence type="ECO:0000256" key="3">
    <source>
        <dbReference type="ARBA" id="ARBA00022691"/>
    </source>
</evidence>
<feature type="domain" description="O-methyltransferase dimerisation" evidence="5">
    <location>
        <begin position="21"/>
        <end position="91"/>
    </location>
</feature>
<keyword evidence="2" id="KW-0808">Transferase</keyword>
<evidence type="ECO:0000313" key="7">
    <source>
        <dbReference type="Proteomes" id="UP001589693"/>
    </source>
</evidence>
<dbReference type="InterPro" id="IPR012967">
    <property type="entry name" value="COMT_dimerisation"/>
</dbReference>
<dbReference type="InterPro" id="IPR029063">
    <property type="entry name" value="SAM-dependent_MTases_sf"/>
</dbReference>
<dbReference type="InterPro" id="IPR036388">
    <property type="entry name" value="WH-like_DNA-bd_sf"/>
</dbReference>
<comment type="caution">
    <text evidence="6">The sequence shown here is derived from an EMBL/GenBank/DDBJ whole genome shotgun (WGS) entry which is preliminary data.</text>
</comment>
<dbReference type="Gene3D" id="1.10.287.1350">
    <property type="match status" value="1"/>
</dbReference>
<keyword evidence="1 6" id="KW-0489">Methyltransferase</keyword>
<dbReference type="InterPro" id="IPR016461">
    <property type="entry name" value="COMT-like"/>
</dbReference>
<dbReference type="PROSITE" id="PS51683">
    <property type="entry name" value="SAM_OMT_II"/>
    <property type="match status" value="1"/>
</dbReference>
<dbReference type="SUPFAM" id="SSF46785">
    <property type="entry name" value="Winged helix' DNA-binding domain"/>
    <property type="match status" value="1"/>
</dbReference>
<dbReference type="SUPFAM" id="SSF53335">
    <property type="entry name" value="S-adenosyl-L-methionine-dependent methyltransferases"/>
    <property type="match status" value="1"/>
</dbReference>
<evidence type="ECO:0000259" key="4">
    <source>
        <dbReference type="Pfam" id="PF00891"/>
    </source>
</evidence>
<dbReference type="EMBL" id="JBHLZU010000032">
    <property type="protein sequence ID" value="MFB9908994.1"/>
    <property type="molecule type" value="Genomic_DNA"/>
</dbReference>
<dbReference type="GO" id="GO:0032259">
    <property type="term" value="P:methylation"/>
    <property type="evidence" value="ECO:0007669"/>
    <property type="project" value="UniProtKB-KW"/>
</dbReference>
<protein>
    <submittedName>
        <fullName evidence="6">Methyltransferase</fullName>
    </submittedName>
</protein>
<organism evidence="6 7">
    <name type="scientific">Allokutzneria oryzae</name>
    <dbReference type="NCBI Taxonomy" id="1378989"/>
    <lineage>
        <taxon>Bacteria</taxon>
        <taxon>Bacillati</taxon>
        <taxon>Actinomycetota</taxon>
        <taxon>Actinomycetes</taxon>
        <taxon>Pseudonocardiales</taxon>
        <taxon>Pseudonocardiaceae</taxon>
        <taxon>Allokutzneria</taxon>
    </lineage>
</organism>
<proteinExistence type="predicted"/>
<reference evidence="6 7" key="1">
    <citation type="submission" date="2024-09" db="EMBL/GenBank/DDBJ databases">
        <authorList>
            <person name="Sun Q."/>
            <person name="Mori K."/>
        </authorList>
    </citation>
    <scope>NUCLEOTIDE SEQUENCE [LARGE SCALE GENOMIC DNA]</scope>
    <source>
        <strain evidence="6 7">TBRC 7907</strain>
    </source>
</reference>
<evidence type="ECO:0000256" key="2">
    <source>
        <dbReference type="ARBA" id="ARBA00022679"/>
    </source>
</evidence>
<dbReference type="RefSeq" id="WP_377861445.1">
    <property type="nucleotide sequence ID" value="NZ_JBHLZU010000032.1"/>
</dbReference>
<keyword evidence="7" id="KW-1185">Reference proteome</keyword>
<dbReference type="InterPro" id="IPR036390">
    <property type="entry name" value="WH_DNA-bd_sf"/>
</dbReference>
<keyword evidence="3" id="KW-0949">S-adenosyl-L-methionine</keyword>
<accession>A0ABV6A741</accession>
<dbReference type="Gene3D" id="1.10.10.10">
    <property type="entry name" value="Winged helix-like DNA-binding domain superfamily/Winged helix DNA-binding domain"/>
    <property type="match status" value="1"/>
</dbReference>
<dbReference type="CDD" id="cd02440">
    <property type="entry name" value="AdoMet_MTases"/>
    <property type="match status" value="1"/>
</dbReference>
<dbReference type="Proteomes" id="UP001589693">
    <property type="component" value="Unassembled WGS sequence"/>
</dbReference>
<feature type="domain" description="O-methyltransferase C-terminal" evidence="4">
    <location>
        <begin position="116"/>
        <end position="315"/>
    </location>
</feature>
<dbReference type="GO" id="GO:0008168">
    <property type="term" value="F:methyltransferase activity"/>
    <property type="evidence" value="ECO:0007669"/>
    <property type="project" value="UniProtKB-KW"/>
</dbReference>